<feature type="transmembrane region" description="Helical" evidence="1">
    <location>
        <begin position="677"/>
        <end position="696"/>
    </location>
</feature>
<keyword evidence="1" id="KW-1133">Transmembrane helix</keyword>
<name>A0A1N5ULA4_9ARCH</name>
<accession>A0A1N5ULA4</accession>
<dbReference type="PANTHER" id="PTHR34512">
    <property type="entry name" value="CELL SURFACE PROTEIN"/>
    <property type="match status" value="1"/>
</dbReference>
<dbReference type="SUPFAM" id="SSF50998">
    <property type="entry name" value="Quinoprotein alcohol dehydrogenase-like"/>
    <property type="match status" value="1"/>
</dbReference>
<feature type="transmembrane region" description="Helical" evidence="1">
    <location>
        <begin position="644"/>
        <end position="671"/>
    </location>
</feature>
<dbReference type="AlphaFoldDB" id="A0A1N5ULA4"/>
<sequence length="773" mass="85419">MAMESSHAVNIQGTLGSDSELPSFASNVAVNYNNSEWSQFQGSSFHNGFSQSTGPSNDSLIWKYNLGGGSDTILEYDNNLIVTEPDQEYGYYYDLSTSSGSLKWTGYTAHTMYNNPTSVGSYYPAISSGKIMLQDFCIGCFFSEGPWLTLDNSSSGNNINVSSIGGSMIFNRDYGYGLIAACNSSFYYSFNGNTNISMFRNDLIRPIYRNMPWALDTIPTLEHGLVILGFSNSSYLDALNSSNLTLEWKVKLNSPVVASASYFDGTIYAATSNGTLYAINNDGNILWQYTLPNGHFTNTPAVCKTYVYIPYGNTLYSINRYNGTLIWKKSLSEDITVSPVISSNHRLYLAGNNGLVYALGTNGNTIWSYSTGSAICTEPILYNGTLYLTDSNGTVMALGNAYGISFNRYELNYGSYWWVSFKNGLNYSSNQRILDIFLPNGTYEFTYGTNRTAMLASRYLNYLNVSGEHMNYSINFEEGFKITFSENNLPGGYVWMVNLSNGMGKDASSGSNIIFCLPNGTYYYKISSGDNLYSANPSSGTIHVDAGNISESTHFGHTIEVVIVITVIFALFIGGSLISLLLGSDYFDVAFAIAGGLAGATLYLLHSSAVFDSTPSVVLLLAFILLFSLVLVKYVYALSLPLNILLLLVLYHISTGAAITFGNTLGWMFLYPVLGNYAYFMIIPIGAFTIMTWFTFEIDGIDIEEGPMALSLHLITESSMLIFSIWFLIKSSVWPNSYLYYLAPIFIIYIVALIPLHVKFSEGFDTDFFLTDW</sequence>
<evidence type="ECO:0000313" key="5">
    <source>
        <dbReference type="Proteomes" id="UP000187822"/>
    </source>
</evidence>
<proteinExistence type="predicted"/>
<dbReference type="Proteomes" id="UP000195607">
    <property type="component" value="Chromosome I"/>
</dbReference>
<feature type="transmembrane region" description="Helical" evidence="1">
    <location>
        <begin position="741"/>
        <end position="758"/>
    </location>
</feature>
<dbReference type="KEGG" id="cdiv:CPM_1045"/>
<feature type="transmembrane region" description="Helical" evidence="1">
    <location>
        <begin position="589"/>
        <end position="611"/>
    </location>
</feature>
<evidence type="ECO:0000313" key="4">
    <source>
        <dbReference type="EMBL" id="SJK84863.1"/>
    </source>
</evidence>
<reference evidence="5" key="3">
    <citation type="submission" date="2016-06" db="EMBL/GenBank/DDBJ databases">
        <authorList>
            <person name="Toshchakov V.S."/>
        </authorList>
    </citation>
    <scope>NUCLEOTIDE SEQUENCE [LARGE SCALE GENOMIC DNA]</scope>
    <source>
        <strain>PM4 (JCM 30641</strain>
        <strain evidence="5">\VKM B-2940)</strain>
    </source>
</reference>
<dbReference type="PANTHER" id="PTHR34512:SF30">
    <property type="entry name" value="OUTER MEMBRANE PROTEIN ASSEMBLY FACTOR BAMB"/>
    <property type="match status" value="1"/>
</dbReference>
<keyword evidence="1" id="KW-0812">Transmembrane</keyword>
<evidence type="ECO:0000256" key="1">
    <source>
        <dbReference type="SAM" id="Phobius"/>
    </source>
</evidence>
<dbReference type="EMBL" id="LT671858">
    <property type="protein sequence ID" value="SIM61582.1"/>
    <property type="molecule type" value="Genomic_DNA"/>
</dbReference>
<feature type="transmembrane region" description="Helical" evidence="1">
    <location>
        <begin position="561"/>
        <end position="582"/>
    </location>
</feature>
<dbReference type="Gene3D" id="2.130.10.10">
    <property type="entry name" value="YVTN repeat-like/Quinoprotein amine dehydrogenase"/>
    <property type="match status" value="1"/>
</dbReference>
<organism evidence="3">
    <name type="scientific">Cuniculiplasma divulgatum</name>
    <dbReference type="NCBI Taxonomy" id="1673428"/>
    <lineage>
        <taxon>Archaea</taxon>
        <taxon>Methanobacteriati</taxon>
        <taxon>Thermoplasmatota</taxon>
        <taxon>Thermoplasmata</taxon>
        <taxon>Thermoplasmatales</taxon>
        <taxon>Cuniculiplasmataceae</taxon>
        <taxon>Cuniculiplasma</taxon>
    </lineage>
</organism>
<dbReference type="Proteomes" id="UP000187822">
    <property type="component" value="Chromosome I"/>
</dbReference>
<dbReference type="InterPro" id="IPR018391">
    <property type="entry name" value="PQQ_b-propeller_rpt"/>
</dbReference>
<dbReference type="STRING" id="1673428.CPM_1045"/>
<dbReference type="InterPro" id="IPR002372">
    <property type="entry name" value="PQQ_rpt_dom"/>
</dbReference>
<feature type="domain" description="Pyrrolo-quinoline quinone repeat" evidence="2">
    <location>
        <begin position="219"/>
        <end position="400"/>
    </location>
</feature>
<feature type="transmembrane region" description="Helical" evidence="1">
    <location>
        <begin position="708"/>
        <end position="729"/>
    </location>
</feature>
<gene>
    <name evidence="4" type="ORF">CPM_1045</name>
    <name evidence="3" type="ORF">CSP5_1029</name>
</gene>
<keyword evidence="1" id="KW-0472">Membrane</keyword>
<feature type="transmembrane region" description="Helical" evidence="1">
    <location>
        <begin position="617"/>
        <end position="637"/>
    </location>
</feature>
<dbReference type="InterPro" id="IPR011047">
    <property type="entry name" value="Quinoprotein_ADH-like_sf"/>
</dbReference>
<protein>
    <submittedName>
        <fullName evidence="3">PQQ repeat cell surface protein</fullName>
    </submittedName>
</protein>
<dbReference type="InterPro" id="IPR015943">
    <property type="entry name" value="WD40/YVTN_repeat-like_dom_sf"/>
</dbReference>
<dbReference type="EMBL" id="LT719092">
    <property type="protein sequence ID" value="SJK84863.1"/>
    <property type="molecule type" value="Genomic_DNA"/>
</dbReference>
<reference evidence="3" key="1">
    <citation type="submission" date="2016-04" db="EMBL/GenBank/DDBJ databases">
        <authorList>
            <person name="Evans L.H."/>
            <person name="Alamgir A."/>
            <person name="Owens N."/>
            <person name="Weber N.D."/>
            <person name="Virtaneva K."/>
            <person name="Barbian K."/>
            <person name="Babar A."/>
            <person name="Rosenke K."/>
        </authorList>
    </citation>
    <scope>NUCLEOTIDE SEQUENCE [LARGE SCALE GENOMIC DNA]</scope>
    <source>
        <strain evidence="3">S5</strain>
    </source>
</reference>
<evidence type="ECO:0000259" key="2">
    <source>
        <dbReference type="Pfam" id="PF13360"/>
    </source>
</evidence>
<keyword evidence="5" id="KW-1185">Reference proteome</keyword>
<evidence type="ECO:0000313" key="3">
    <source>
        <dbReference type="EMBL" id="SIM61582.1"/>
    </source>
</evidence>
<dbReference type="Pfam" id="PF13360">
    <property type="entry name" value="PQQ_2"/>
    <property type="match status" value="1"/>
</dbReference>
<reference evidence="4" key="2">
    <citation type="submission" date="2016-06" db="EMBL/GenBank/DDBJ databases">
        <authorList>
            <person name="Olsen C.W."/>
            <person name="Carey S."/>
            <person name="Hinshaw L."/>
            <person name="Karasin A.I."/>
        </authorList>
    </citation>
    <scope>NUCLEOTIDE SEQUENCE [LARGE SCALE GENOMIC DNA]</scope>
    <source>
        <strain evidence="4">PM4</strain>
    </source>
</reference>
<dbReference type="SMART" id="SM00564">
    <property type="entry name" value="PQQ"/>
    <property type="match status" value="6"/>
</dbReference>